<comment type="function">
    <text evidence="10">Confers DNA tethering and processivity to DNA polymerases and other proteins. Acts as a clamp, forming a ring around DNA (a reaction catalyzed by the clamp-loading complex) which diffuses in an ATP-independent manner freely and bidirectionally along dsDNA. Initially characterized for its ability to contact the catalytic subunit of DNA polymerase III (Pol III), a complex, multichain enzyme responsible for most of the replicative synthesis in bacteria; Pol III exhibits 3'-5' exonuclease proofreading activity. The beta chain is required for initiation of replication as well as for processivity of DNA replication.</text>
</comment>
<comment type="subunit">
    <text evidence="10">Forms a ring-shaped head-to-tail homodimer around DNA.</text>
</comment>
<dbReference type="Gene3D" id="3.70.10.10">
    <property type="match status" value="1"/>
</dbReference>
<protein>
    <recommendedName>
        <fullName evidence="3 10">Beta sliding clamp</fullName>
    </recommendedName>
</protein>
<dbReference type="Pfam" id="PF02767">
    <property type="entry name" value="DNA_pol3_beta_2"/>
    <property type="match status" value="1"/>
</dbReference>
<evidence type="ECO:0000313" key="15">
    <source>
        <dbReference type="Proteomes" id="UP000000378"/>
    </source>
</evidence>
<dbReference type="NCBIfam" id="TIGR00663">
    <property type="entry name" value="dnan"/>
    <property type="match status" value="1"/>
</dbReference>
<dbReference type="GO" id="GO:0003677">
    <property type="term" value="F:DNA binding"/>
    <property type="evidence" value="ECO:0007669"/>
    <property type="project" value="UniProtKB-UniRule"/>
</dbReference>
<dbReference type="Gene3D" id="3.10.150.10">
    <property type="entry name" value="DNA Polymerase III, subunit A, domain 2"/>
    <property type="match status" value="1"/>
</dbReference>
<dbReference type="GO" id="GO:0008408">
    <property type="term" value="F:3'-5' exonuclease activity"/>
    <property type="evidence" value="ECO:0007669"/>
    <property type="project" value="InterPro"/>
</dbReference>
<dbReference type="EMBL" id="CP002048">
    <property type="protein sequence ID" value="ADI00810.1"/>
    <property type="molecule type" value="Genomic_DNA"/>
</dbReference>
<evidence type="ECO:0000256" key="2">
    <source>
        <dbReference type="ARBA" id="ARBA00010752"/>
    </source>
</evidence>
<evidence type="ECO:0000259" key="13">
    <source>
        <dbReference type="Pfam" id="PF02768"/>
    </source>
</evidence>
<proteinExistence type="inferred from homology"/>
<evidence type="ECO:0000256" key="9">
    <source>
        <dbReference type="ARBA" id="ARBA00023125"/>
    </source>
</evidence>
<keyword evidence="7 10" id="KW-0235">DNA replication</keyword>
<comment type="subcellular location">
    <subcellularLocation>
        <location evidence="1 10">Cytoplasm</location>
    </subcellularLocation>
</comment>
<keyword evidence="5 10" id="KW-0808">Transferase</keyword>
<dbReference type="Pfam" id="PF02768">
    <property type="entry name" value="DNA_pol3_beta_3"/>
    <property type="match status" value="1"/>
</dbReference>
<dbReference type="PANTHER" id="PTHR30478:SF0">
    <property type="entry name" value="BETA SLIDING CLAMP"/>
    <property type="match status" value="1"/>
</dbReference>
<dbReference type="InterPro" id="IPR022634">
    <property type="entry name" value="DNA_polIII_beta_N"/>
</dbReference>
<dbReference type="PIRSF" id="PIRSF000804">
    <property type="entry name" value="DNA_pol_III_b"/>
    <property type="match status" value="1"/>
</dbReference>
<dbReference type="HOGENOM" id="CLU_038149_2_1_9"/>
<evidence type="ECO:0000256" key="4">
    <source>
        <dbReference type="ARBA" id="ARBA00022490"/>
    </source>
</evidence>
<evidence type="ECO:0000256" key="5">
    <source>
        <dbReference type="ARBA" id="ARBA00022679"/>
    </source>
</evidence>
<dbReference type="STRING" id="643648.Slip_0002"/>
<dbReference type="InterPro" id="IPR022637">
    <property type="entry name" value="DNA_polIII_beta_cen"/>
</dbReference>
<comment type="similarity">
    <text evidence="2 10">Belongs to the beta sliding clamp family.</text>
</comment>
<evidence type="ECO:0000256" key="3">
    <source>
        <dbReference type="ARBA" id="ARBA00021035"/>
    </source>
</evidence>
<dbReference type="Pfam" id="PF00712">
    <property type="entry name" value="DNA_pol3_beta"/>
    <property type="match status" value="1"/>
</dbReference>
<feature type="domain" description="DNA polymerase III beta sliding clamp C-terminal" evidence="13">
    <location>
        <begin position="252"/>
        <end position="378"/>
    </location>
</feature>
<reference evidence="14 15" key="2">
    <citation type="journal article" date="2010" name="Stand. Genomic Sci.">
        <title>Complete genome sequence of Syntrophothermus lipocalidus type strain (TGB-C1).</title>
        <authorList>
            <person name="Djao O.D."/>
            <person name="Zhang X."/>
            <person name="Lucas S."/>
            <person name="Lapidus A."/>
            <person name="Del Rio T.G."/>
            <person name="Nolan M."/>
            <person name="Tice H."/>
            <person name="Cheng J.F."/>
            <person name="Han C."/>
            <person name="Tapia R."/>
            <person name="Goodwin L."/>
            <person name="Pitluck S."/>
            <person name="Liolios K."/>
            <person name="Ivanova N."/>
            <person name="Mavromatis K."/>
            <person name="Mikhailova N."/>
            <person name="Ovchinnikova G."/>
            <person name="Pati A."/>
            <person name="Brambilla E."/>
            <person name="Chen A."/>
            <person name="Palaniappan K."/>
            <person name="Land M."/>
            <person name="Hauser L."/>
            <person name="Chang Y.J."/>
            <person name="Jeffries C.D."/>
            <person name="Rohde M."/>
            <person name="Sikorski J."/>
            <person name="Spring S."/>
            <person name="Goker M."/>
            <person name="Detter J.C."/>
            <person name="Woyke T."/>
            <person name="Bristow J."/>
            <person name="Eisen J.A."/>
            <person name="Markowitz V."/>
            <person name="Hugenholtz P."/>
            <person name="Kyrpides N.C."/>
            <person name="Klenk H.P."/>
        </authorList>
    </citation>
    <scope>NUCLEOTIDE SEQUENCE [LARGE SCALE GENOMIC DNA]</scope>
    <source>
        <strain evidence="15">DSM 12680 / TGB-C1</strain>
    </source>
</reference>
<dbReference type="InterPro" id="IPR046938">
    <property type="entry name" value="DNA_clamp_sf"/>
</dbReference>
<keyword evidence="4 10" id="KW-0963">Cytoplasm</keyword>
<keyword evidence="15" id="KW-1185">Reference proteome</keyword>
<gene>
    <name evidence="14" type="ordered locus">Slip_0002</name>
</gene>
<dbReference type="AlphaFoldDB" id="D7CPN8"/>
<feature type="domain" description="DNA polymerase III beta sliding clamp N-terminal" evidence="11">
    <location>
        <begin position="1"/>
        <end position="120"/>
    </location>
</feature>
<reference evidence="15" key="1">
    <citation type="journal article" date="2010" name="Stand. Genomic Sci.">
        <title>Complete genome sequence of Syntrophothermus lipocalidus type strain (TGB-C1T).</title>
        <authorList>
            <consortium name="US DOE Joint Genome Institute (JGI-PGF)"/>
            <person name="Djao O."/>
            <person name="Zhang X."/>
            <person name="Lucas S."/>
            <person name="Lapidus A."/>
            <person name="Glavina Del Rio T."/>
            <person name="Nolan M."/>
            <person name="Tice H."/>
            <person name="Cheng J."/>
            <person name="Han C."/>
            <person name="Tapia R."/>
            <person name="Goodwin L."/>
            <person name="Pitluck S."/>
            <person name="Liolios K."/>
            <person name="Ivanova N."/>
            <person name="Mavromatis K."/>
            <person name="Mikhailova N."/>
            <person name="Ovchinnikova G."/>
            <person name="Pati A."/>
            <person name="Brambilla E."/>
            <person name="Chen A."/>
            <person name="Palaniappan K."/>
            <person name="Land M."/>
            <person name="Hauser L."/>
            <person name="Chang Y."/>
            <person name="Jeffries C."/>
            <person name="Rohde M."/>
            <person name="Sikorski J."/>
            <person name="Spring S."/>
            <person name="Goker M."/>
            <person name="Detter J."/>
            <person name="Woyke T."/>
            <person name="Bristow J."/>
            <person name="Eisen J."/>
            <person name="Markowitz V."/>
            <person name="Hugenholtz P."/>
            <person name="Kyrpides N."/>
            <person name="Klenk H."/>
        </authorList>
    </citation>
    <scope>NUCLEOTIDE SEQUENCE [LARGE SCALE GENOMIC DNA]</scope>
    <source>
        <strain evidence="15">DSM 12680 / TGB-C1</strain>
    </source>
</reference>
<dbReference type="InterPro" id="IPR001001">
    <property type="entry name" value="DNA_polIII_beta"/>
</dbReference>
<dbReference type="SMART" id="SM00480">
    <property type="entry name" value="POL3Bc"/>
    <property type="match status" value="1"/>
</dbReference>
<evidence type="ECO:0000313" key="14">
    <source>
        <dbReference type="EMBL" id="ADI00810.1"/>
    </source>
</evidence>
<evidence type="ECO:0000256" key="1">
    <source>
        <dbReference type="ARBA" id="ARBA00004496"/>
    </source>
</evidence>
<dbReference type="eggNOG" id="COG0592">
    <property type="taxonomic scope" value="Bacteria"/>
</dbReference>
<feature type="domain" description="DNA polymerase III beta sliding clamp central" evidence="12">
    <location>
        <begin position="132"/>
        <end position="248"/>
    </location>
</feature>
<keyword evidence="9" id="KW-0238">DNA-binding</keyword>
<dbReference type="RefSeq" id="WP_013174214.1">
    <property type="nucleotide sequence ID" value="NC_014220.1"/>
</dbReference>
<evidence type="ECO:0000259" key="11">
    <source>
        <dbReference type="Pfam" id="PF00712"/>
    </source>
</evidence>
<dbReference type="GO" id="GO:0003887">
    <property type="term" value="F:DNA-directed DNA polymerase activity"/>
    <property type="evidence" value="ECO:0007669"/>
    <property type="project" value="UniProtKB-UniRule"/>
</dbReference>
<evidence type="ECO:0000256" key="7">
    <source>
        <dbReference type="ARBA" id="ARBA00022705"/>
    </source>
</evidence>
<dbReference type="GO" id="GO:0006271">
    <property type="term" value="P:DNA strand elongation involved in DNA replication"/>
    <property type="evidence" value="ECO:0007669"/>
    <property type="project" value="TreeGrafter"/>
</dbReference>
<dbReference type="GO" id="GO:0009360">
    <property type="term" value="C:DNA polymerase III complex"/>
    <property type="evidence" value="ECO:0007669"/>
    <property type="project" value="InterPro"/>
</dbReference>
<dbReference type="OrthoDB" id="8421503at2"/>
<evidence type="ECO:0000259" key="12">
    <source>
        <dbReference type="Pfam" id="PF02767"/>
    </source>
</evidence>
<dbReference type="Proteomes" id="UP000000378">
    <property type="component" value="Chromosome"/>
</dbReference>
<organism evidence="14 15">
    <name type="scientific">Syntrophothermus lipocalidus (strain DSM 12680 / TGB-C1)</name>
    <dbReference type="NCBI Taxonomy" id="643648"/>
    <lineage>
        <taxon>Bacteria</taxon>
        <taxon>Bacillati</taxon>
        <taxon>Bacillota</taxon>
        <taxon>Clostridia</taxon>
        <taxon>Eubacteriales</taxon>
        <taxon>Syntrophomonadaceae</taxon>
        <taxon>Syntrophothermus</taxon>
    </lineage>
</organism>
<dbReference type="PANTHER" id="PTHR30478">
    <property type="entry name" value="DNA POLYMERASE III SUBUNIT BETA"/>
    <property type="match status" value="1"/>
</dbReference>
<dbReference type="CDD" id="cd00140">
    <property type="entry name" value="beta_clamp"/>
    <property type="match status" value="1"/>
</dbReference>
<keyword evidence="8 10" id="KW-0239">DNA-directed DNA polymerase</keyword>
<dbReference type="SUPFAM" id="SSF55979">
    <property type="entry name" value="DNA clamp"/>
    <property type="match status" value="3"/>
</dbReference>
<evidence type="ECO:0000256" key="10">
    <source>
        <dbReference type="PIRNR" id="PIRNR000804"/>
    </source>
</evidence>
<name>D7CPN8_SYNLT</name>
<dbReference type="GO" id="GO:0005737">
    <property type="term" value="C:cytoplasm"/>
    <property type="evidence" value="ECO:0007669"/>
    <property type="project" value="UniProtKB-SubCell"/>
</dbReference>
<evidence type="ECO:0000256" key="8">
    <source>
        <dbReference type="ARBA" id="ARBA00022932"/>
    </source>
</evidence>
<keyword evidence="6 10" id="KW-0548">Nucleotidyltransferase</keyword>
<evidence type="ECO:0000256" key="6">
    <source>
        <dbReference type="ARBA" id="ARBA00022695"/>
    </source>
</evidence>
<sequence>MKFSINQPELARVAALVQRAASTRETVPVLSGLLLKASATTGLSMTCTDLEIALSAHTLEANVIEEGTALVNARYFADLVRYLPNIEIQVLTDDENSRLTVNYGRSQTHLHLYNPQEFPETGRQEPTPLLSVPQKTLKELLRKTSFAAAVNHFKQVFTGVLFDFTPDQLRVVASDTHRLAMMSLAMSSTHTEPRQLVIPSRTVAELIRILEDSEKEVSCGLAGNNIVFTCEEPGFQLTSRLLEGQYPNYLPVIPGNFVSTVKLEPGPLANALERAVLMPTDKQSSKQPIRHVTLELKDRELRVSAYSQKMGELQEVLEDISVEGESNIQISFNTRYLLDVIKVLQGECTTISLKFTGSLSPALIQDPCKDDYLYVLVPLITH</sequence>
<dbReference type="KEGG" id="slp:Slip_0002"/>
<accession>D7CPN8</accession>
<dbReference type="InterPro" id="IPR022635">
    <property type="entry name" value="DNA_polIII_beta_C"/>
</dbReference>